<gene>
    <name evidence="2" type="ORF">PROFUN_09571</name>
</gene>
<feature type="transmembrane region" description="Helical" evidence="1">
    <location>
        <begin position="123"/>
        <end position="142"/>
    </location>
</feature>
<dbReference type="InParanoid" id="A0A2P6NGR4"/>
<keyword evidence="1" id="KW-0472">Membrane</keyword>
<dbReference type="Proteomes" id="UP000241769">
    <property type="component" value="Unassembled WGS sequence"/>
</dbReference>
<protein>
    <submittedName>
        <fullName evidence="2">Uncharacterized protein</fullName>
    </submittedName>
</protein>
<keyword evidence="1" id="KW-0812">Transmembrane</keyword>
<feature type="transmembrane region" description="Helical" evidence="1">
    <location>
        <begin position="68"/>
        <end position="86"/>
    </location>
</feature>
<name>A0A2P6NGR4_9EUKA</name>
<keyword evidence="3" id="KW-1185">Reference proteome</keyword>
<reference evidence="2 3" key="1">
    <citation type="journal article" date="2018" name="Genome Biol. Evol.">
        <title>Multiple Roots of Fruiting Body Formation in Amoebozoa.</title>
        <authorList>
            <person name="Hillmann F."/>
            <person name="Forbes G."/>
            <person name="Novohradska S."/>
            <person name="Ferling I."/>
            <person name="Riege K."/>
            <person name="Groth M."/>
            <person name="Westermann M."/>
            <person name="Marz M."/>
            <person name="Spaller T."/>
            <person name="Winckler T."/>
            <person name="Schaap P."/>
            <person name="Glockner G."/>
        </authorList>
    </citation>
    <scope>NUCLEOTIDE SEQUENCE [LARGE SCALE GENOMIC DNA]</scope>
    <source>
        <strain evidence="2 3">Jena</strain>
    </source>
</reference>
<accession>A0A2P6NGR4</accession>
<evidence type="ECO:0000313" key="3">
    <source>
        <dbReference type="Proteomes" id="UP000241769"/>
    </source>
</evidence>
<evidence type="ECO:0000256" key="1">
    <source>
        <dbReference type="SAM" id="Phobius"/>
    </source>
</evidence>
<sequence>MCTFVDSHGVHKREEEMSLVHIILTDKKMIDPWDLSGGGISKESQYINHTQGHPLWRHRFCLLSIRRLSRLLINIYALIVATYFLVRPLHEVILPNHVVGKMICWKEFTHEHRRTMVTYVLEVVYTTVALELQFAAIPVFWLEYRPHRLNFLQYARDIVAVLYCTELPFELK</sequence>
<keyword evidence="1" id="KW-1133">Transmembrane helix</keyword>
<dbReference type="EMBL" id="MDYQ01000088">
    <property type="protein sequence ID" value="PRP83143.1"/>
    <property type="molecule type" value="Genomic_DNA"/>
</dbReference>
<comment type="caution">
    <text evidence="2">The sequence shown here is derived from an EMBL/GenBank/DDBJ whole genome shotgun (WGS) entry which is preliminary data.</text>
</comment>
<dbReference type="AlphaFoldDB" id="A0A2P6NGR4"/>
<evidence type="ECO:0000313" key="2">
    <source>
        <dbReference type="EMBL" id="PRP83143.1"/>
    </source>
</evidence>
<proteinExistence type="predicted"/>
<organism evidence="2 3">
    <name type="scientific">Planoprotostelium fungivorum</name>
    <dbReference type="NCBI Taxonomy" id="1890364"/>
    <lineage>
        <taxon>Eukaryota</taxon>
        <taxon>Amoebozoa</taxon>
        <taxon>Evosea</taxon>
        <taxon>Variosea</taxon>
        <taxon>Cavosteliida</taxon>
        <taxon>Cavosteliaceae</taxon>
        <taxon>Planoprotostelium</taxon>
    </lineage>
</organism>